<dbReference type="KEGG" id="trl:A3L10_00790"/>
<reference evidence="1 2" key="1">
    <citation type="submission" date="2016-04" db="EMBL/GenBank/DDBJ databases">
        <title>Complete genome sequence of Thermococcus radiotolerans type strain EJ2.</title>
        <authorList>
            <person name="Oger P.M."/>
        </authorList>
    </citation>
    <scope>NUCLEOTIDE SEQUENCE [LARGE SCALE GENOMIC DNA]</scope>
    <source>
        <strain evidence="1 2">EJ2</strain>
    </source>
</reference>
<organism evidence="1 2">
    <name type="scientific">Thermococcus radiotolerans</name>
    <dbReference type="NCBI Taxonomy" id="187880"/>
    <lineage>
        <taxon>Archaea</taxon>
        <taxon>Methanobacteriati</taxon>
        <taxon>Methanobacteriota</taxon>
        <taxon>Thermococci</taxon>
        <taxon>Thermococcales</taxon>
        <taxon>Thermococcaceae</taxon>
        <taxon>Thermococcus</taxon>
    </lineage>
</organism>
<dbReference type="RefSeq" id="WP_232461035.1">
    <property type="nucleotide sequence ID" value="NZ_CP015106.1"/>
</dbReference>
<gene>
    <name evidence="1" type="ORF">A3L10_00790</name>
</gene>
<protein>
    <recommendedName>
        <fullName evidence="3">KaiC-like domain-containing protein</fullName>
    </recommendedName>
</protein>
<dbReference type="Proteomes" id="UP000250085">
    <property type="component" value="Chromosome"/>
</dbReference>
<keyword evidence="2" id="KW-1185">Reference proteome</keyword>
<evidence type="ECO:0000313" key="2">
    <source>
        <dbReference type="Proteomes" id="UP000250085"/>
    </source>
</evidence>
<name>A0A2Z2MWC8_9EURY</name>
<dbReference type="EMBL" id="CP015106">
    <property type="protein sequence ID" value="ASJ13734.1"/>
    <property type="molecule type" value="Genomic_DNA"/>
</dbReference>
<accession>A0A2Z2MWC8</accession>
<evidence type="ECO:0000313" key="1">
    <source>
        <dbReference type="EMBL" id="ASJ13734.1"/>
    </source>
</evidence>
<dbReference type="Pfam" id="PF03192">
    <property type="entry name" value="DUF257"/>
    <property type="match status" value="1"/>
</dbReference>
<dbReference type="AlphaFoldDB" id="A0A2Z2MWC8"/>
<dbReference type="InterPro" id="IPR005489">
    <property type="entry name" value="DUF257"/>
</dbReference>
<dbReference type="Gene3D" id="3.40.50.11570">
    <property type="entry name" value="Protein of unknown function DUF257"/>
    <property type="match status" value="1"/>
</dbReference>
<proteinExistence type="predicted"/>
<dbReference type="GeneID" id="33327339"/>
<evidence type="ECO:0008006" key="3">
    <source>
        <dbReference type="Google" id="ProtNLM"/>
    </source>
</evidence>
<sequence length="232" mass="26163">MGENLEKTVFGYAETIRPGELVLVEYTSKEPVYLLLYEVLKYARHNGLPYVIVDVLDGLHVVRAQFRFAGLDTSPIDGAPVIKIGGRLDTGRVLAKIDEVTELPILKRRFMELLESIGEEMGRESLIRIVIGATELLQQLESDPMRREEFFASIIRPMVGNPRSRGLVFINRKRVEGPCIKEVEEISTRVLRTRVEDGRFVVEVVKSIYFDEYGTEVAFEPGTMGGGQNDGE</sequence>